<evidence type="ECO:0000256" key="1">
    <source>
        <dbReference type="SAM" id="MobiDB-lite"/>
    </source>
</evidence>
<name>A0A2P8E445_9ACTN</name>
<dbReference type="InterPro" id="IPR002931">
    <property type="entry name" value="Transglutaminase-like"/>
</dbReference>
<dbReference type="EMBL" id="PYGE01000006">
    <property type="protein sequence ID" value="PSL04234.1"/>
    <property type="molecule type" value="Genomic_DNA"/>
</dbReference>
<feature type="transmembrane region" description="Helical" evidence="2">
    <location>
        <begin position="34"/>
        <end position="51"/>
    </location>
</feature>
<dbReference type="SUPFAM" id="SSF54001">
    <property type="entry name" value="Cysteine proteinases"/>
    <property type="match status" value="1"/>
</dbReference>
<dbReference type="Pfam" id="PF11992">
    <property type="entry name" value="TgpA_N"/>
    <property type="match status" value="1"/>
</dbReference>
<dbReference type="InterPro" id="IPR052901">
    <property type="entry name" value="Bact_TGase-like"/>
</dbReference>
<keyword evidence="5" id="KW-1185">Reference proteome</keyword>
<evidence type="ECO:0000313" key="5">
    <source>
        <dbReference type="Proteomes" id="UP000243528"/>
    </source>
</evidence>
<protein>
    <submittedName>
        <fullName evidence="4">Transglutaminase superfamily protein</fullName>
    </submittedName>
</protein>
<evidence type="ECO:0000259" key="3">
    <source>
        <dbReference type="SMART" id="SM00460"/>
    </source>
</evidence>
<dbReference type="PANTHER" id="PTHR42736:SF1">
    <property type="entry name" value="PROTEIN-GLUTAMINE GAMMA-GLUTAMYLTRANSFERASE"/>
    <property type="match status" value="1"/>
</dbReference>
<proteinExistence type="predicted"/>
<keyword evidence="2" id="KW-1133">Transmembrane helix</keyword>
<feature type="transmembrane region" description="Helical" evidence="2">
    <location>
        <begin position="57"/>
        <end position="75"/>
    </location>
</feature>
<sequence length="805" mass="85911">MSGYAQAPASGQGDGSGPTARGPLLREGSPARPALVAALAALVSVLPLMHITETNSWLTAAAVAAAAVVGCGHLLRRLGVPRLFLPVVQLAVLTLWCGVLVAGDVALLGFVPTPEWATRLVDVFNEGTEVITTYVAPVPVPRGLLLMLVGGAGLVALLVDLIALSMRRVALAGVPLAACYTVAASVTPEGLAWWWFVPPAGAYLALLISEGRGRVAAWGRSASPSAAHSGIPETDSLARNGRRVSAVALTVAVAVPGTVPVLTDGVLGGGRGGGGGGGQTIRTDNPIVDLQRNLQRPENVDVLTYRSSADEPQYIRTVALDVFDGEEWKTSQRPVPDSVDSGLPRPQGLEISEVRAVDYEIEVTDNYSSRWLPLPYPPREIDIEGDWRYHAGTLDVVSPDDDVRGMSYSVRGLTIEPSVERLRSAGEPGDELDPMLELPDGLPDIVTEYARSVTDGAETDFGRAAALQEWFRSDGGFIYDIESQPGHSGSALADFLTDRRGYCEQFAASMALMARALGIPARVAVGFTSGDYQGDATWLVRAHDSHAWPELYFEGVGWVRFEPTPAQRSGMPPDWTFVPAETPTTSPTTAPSEPAPQPSASEPGTTPEDDLNAGAAGGGDTPTPPWLLVLVAVVLAAAFFCTPWLYARLGRAWRWQQVPADDPVAAAEAAWTDLREAVLDSGMAWDRTRTPRVMGRRLVVDAELDEDDREPLRRLVIAVEQARYAPAAPPVQSLRSDAAQVRRRLLGAASGADRVRAFLMPARLRAAAAATSRALTDGFDWLDVAGERTRVAVSRRMPRAARQRD</sequence>
<feature type="region of interest" description="Disordered" evidence="1">
    <location>
        <begin position="564"/>
        <end position="619"/>
    </location>
</feature>
<dbReference type="Gene3D" id="3.10.620.30">
    <property type="match status" value="1"/>
</dbReference>
<gene>
    <name evidence="4" type="ORF">CLV30_106240</name>
</gene>
<dbReference type="Pfam" id="PF01841">
    <property type="entry name" value="Transglut_core"/>
    <property type="match status" value="1"/>
</dbReference>
<feature type="region of interest" description="Disordered" evidence="1">
    <location>
        <begin position="1"/>
        <end position="24"/>
    </location>
</feature>
<dbReference type="SMART" id="SM00460">
    <property type="entry name" value="TGc"/>
    <property type="match status" value="1"/>
</dbReference>
<dbReference type="InterPro" id="IPR021878">
    <property type="entry name" value="TgpA_N"/>
</dbReference>
<comment type="caution">
    <text evidence="4">The sequence shown here is derived from an EMBL/GenBank/DDBJ whole genome shotgun (WGS) entry which is preliminary data.</text>
</comment>
<feature type="domain" description="Transglutaminase-like" evidence="3">
    <location>
        <begin position="495"/>
        <end position="565"/>
    </location>
</feature>
<feature type="transmembrane region" description="Helical" evidence="2">
    <location>
        <begin position="176"/>
        <end position="196"/>
    </location>
</feature>
<dbReference type="AlphaFoldDB" id="A0A2P8E445"/>
<feature type="transmembrane region" description="Helical" evidence="2">
    <location>
        <begin position="87"/>
        <end position="111"/>
    </location>
</feature>
<feature type="compositionally biased region" description="Low complexity" evidence="1">
    <location>
        <begin position="579"/>
        <end position="603"/>
    </location>
</feature>
<keyword evidence="2" id="KW-0812">Transmembrane</keyword>
<dbReference type="RefSeq" id="WP_106537232.1">
    <property type="nucleotide sequence ID" value="NZ_ML142900.1"/>
</dbReference>
<reference evidence="4 5" key="1">
    <citation type="submission" date="2018-03" db="EMBL/GenBank/DDBJ databases">
        <title>Genomic Encyclopedia of Archaeal and Bacterial Type Strains, Phase II (KMG-II): from individual species to whole genera.</title>
        <authorList>
            <person name="Goeker M."/>
        </authorList>
    </citation>
    <scope>NUCLEOTIDE SEQUENCE [LARGE SCALE GENOMIC DNA]</scope>
    <source>
        <strain evidence="4 5">DSM 45211</strain>
    </source>
</reference>
<evidence type="ECO:0000256" key="2">
    <source>
        <dbReference type="SAM" id="Phobius"/>
    </source>
</evidence>
<feature type="transmembrane region" description="Helical" evidence="2">
    <location>
        <begin position="626"/>
        <end position="647"/>
    </location>
</feature>
<dbReference type="InterPro" id="IPR038765">
    <property type="entry name" value="Papain-like_cys_pep_sf"/>
</dbReference>
<dbReference type="OrthoDB" id="9804023at2"/>
<organism evidence="4 5">
    <name type="scientific">Haloactinopolyspora alba</name>
    <dbReference type="NCBI Taxonomy" id="648780"/>
    <lineage>
        <taxon>Bacteria</taxon>
        <taxon>Bacillati</taxon>
        <taxon>Actinomycetota</taxon>
        <taxon>Actinomycetes</taxon>
        <taxon>Jiangellales</taxon>
        <taxon>Jiangellaceae</taxon>
        <taxon>Haloactinopolyspora</taxon>
    </lineage>
</organism>
<keyword evidence="2" id="KW-0472">Membrane</keyword>
<dbReference type="Proteomes" id="UP000243528">
    <property type="component" value="Unassembled WGS sequence"/>
</dbReference>
<dbReference type="PANTHER" id="PTHR42736">
    <property type="entry name" value="PROTEIN-GLUTAMINE GAMMA-GLUTAMYLTRANSFERASE"/>
    <property type="match status" value="1"/>
</dbReference>
<evidence type="ECO:0000313" key="4">
    <source>
        <dbReference type="EMBL" id="PSL04234.1"/>
    </source>
</evidence>
<accession>A0A2P8E445</accession>
<feature type="transmembrane region" description="Helical" evidence="2">
    <location>
        <begin position="144"/>
        <end position="164"/>
    </location>
</feature>